<accession>A0A0F9Q5U2</accession>
<reference evidence="1" key="1">
    <citation type="journal article" date="2015" name="Nature">
        <title>Complex archaea that bridge the gap between prokaryotes and eukaryotes.</title>
        <authorList>
            <person name="Spang A."/>
            <person name="Saw J.H."/>
            <person name="Jorgensen S.L."/>
            <person name="Zaremba-Niedzwiedzka K."/>
            <person name="Martijn J."/>
            <person name="Lind A.E."/>
            <person name="van Eijk R."/>
            <person name="Schleper C."/>
            <person name="Guy L."/>
            <person name="Ettema T.J."/>
        </authorList>
    </citation>
    <scope>NUCLEOTIDE SEQUENCE</scope>
</reference>
<dbReference type="AlphaFoldDB" id="A0A0F9Q5U2"/>
<organism evidence="1">
    <name type="scientific">marine sediment metagenome</name>
    <dbReference type="NCBI Taxonomy" id="412755"/>
    <lineage>
        <taxon>unclassified sequences</taxon>
        <taxon>metagenomes</taxon>
        <taxon>ecological metagenomes</taxon>
    </lineage>
</organism>
<proteinExistence type="predicted"/>
<protein>
    <submittedName>
        <fullName evidence="1">Uncharacterized protein</fullName>
    </submittedName>
</protein>
<comment type="caution">
    <text evidence="1">The sequence shown here is derived from an EMBL/GenBank/DDBJ whole genome shotgun (WGS) entry which is preliminary data.</text>
</comment>
<feature type="non-terminal residue" evidence="1">
    <location>
        <position position="1"/>
    </location>
</feature>
<sequence>KNPYQDVIISGAPPAALILGVACSPVPIANWGWLQTWGPAAVLIDDTNVIGGRVSPCGTAGNSTAGAVEASGIIITATAPTVAQTTELLELGWCMEVAPTTGYGHIFLKIS</sequence>
<name>A0A0F9Q5U2_9ZZZZ</name>
<evidence type="ECO:0000313" key="1">
    <source>
        <dbReference type="EMBL" id="KKN32297.1"/>
    </source>
</evidence>
<dbReference type="EMBL" id="LAZR01002262">
    <property type="protein sequence ID" value="KKN32297.1"/>
    <property type="molecule type" value="Genomic_DNA"/>
</dbReference>
<gene>
    <name evidence="1" type="ORF">LCGC14_0815390</name>
</gene>